<sequence>MVATQMRSTLSAGLDNQPSSGRSKRRPSYRKTSEKYSTPTNPSSNRPGPANTHMRNAYKRRSRSLCSGMPQVQQDNRRPSAPAVSNVPRLSIAERFMASGHSSSTSQLVPSTKAHHRAVSPTMTTKSLDLHNSSLSDLPAVGSSGKLSVAERFMNASVSSPSDSSLSTYAQQYRERSMSSFSGRTLHTATLSSLCPTPDPGAGKLSIAETFMKAPSIRSPTPTGEKLSVPSIKGSDIPTHYNDNEPNYESSSAHPLDSNQQRLSIFDDPYHFNLDAYLHPTSVLSFTLDSEKPRRPWGSQDTLVQQQILDKKKLIHDQLMGSNKKFEAFDDTRSAFSKDYFGNPTDYHATRGDGLSTQFGPGGEYDEHTDIELGYEKADSYRNYGEDEVYEDNQEDRDGEDHRDGQYDKSEFYAKKRKLQENEDFEAPSGCWLGCCFISCGGQSKNQPSQKQKHNNKDYKSNGSRSGKKGCGRKGCVFFTFIFLIVITLTIYFIWPHAPLMRIEGASLTSPPKIIETKQGIMVGNVAFESEWLVNITVDNRQNRVPTKLTRVQVIAKDALTGLVIGKGLHNDDPSPDTITLAPGAISIIQIPIHVDYQARDTTDTTFVDLIKACSPRYAPNVNDSLPPGQHEALPLHFWITLHFYGMDWLGYKPTLIAAPATGGFVCPQ</sequence>
<reference evidence="3 4" key="1">
    <citation type="journal article" date="2016" name="Proc. Natl. Acad. Sci. U.S.A.">
        <title>Lipid metabolic changes in an early divergent fungus govern the establishment of a mutualistic symbiosis with endobacteria.</title>
        <authorList>
            <person name="Lastovetsky O.A."/>
            <person name="Gaspar M.L."/>
            <person name="Mondo S.J."/>
            <person name="LaButti K.M."/>
            <person name="Sandor L."/>
            <person name="Grigoriev I.V."/>
            <person name="Henry S.A."/>
            <person name="Pawlowska T.E."/>
        </authorList>
    </citation>
    <scope>NUCLEOTIDE SEQUENCE [LARGE SCALE GENOMIC DNA]</scope>
    <source>
        <strain evidence="3 4">ATCC 52813</strain>
    </source>
</reference>
<keyword evidence="2" id="KW-1133">Transmembrane helix</keyword>
<dbReference type="EMBL" id="KZ303863">
    <property type="protein sequence ID" value="PHZ08706.1"/>
    <property type="molecule type" value="Genomic_DNA"/>
</dbReference>
<dbReference type="AlphaFoldDB" id="A0A2G4SK09"/>
<gene>
    <name evidence="3" type="ORF">RHIMIDRAFT_268457</name>
</gene>
<feature type="compositionally biased region" description="Polar residues" evidence="1">
    <location>
        <begin position="1"/>
        <end position="21"/>
    </location>
</feature>
<feature type="region of interest" description="Disordered" evidence="1">
    <location>
        <begin position="1"/>
        <end position="85"/>
    </location>
</feature>
<feature type="region of interest" description="Disordered" evidence="1">
    <location>
        <begin position="213"/>
        <end position="255"/>
    </location>
</feature>
<feature type="region of interest" description="Disordered" evidence="1">
    <location>
        <begin position="443"/>
        <end position="469"/>
    </location>
</feature>
<keyword evidence="2" id="KW-0812">Transmembrane</keyword>
<keyword evidence="2" id="KW-0472">Membrane</keyword>
<feature type="transmembrane region" description="Helical" evidence="2">
    <location>
        <begin position="475"/>
        <end position="495"/>
    </location>
</feature>
<feature type="compositionally biased region" description="Polar residues" evidence="1">
    <location>
        <begin position="100"/>
        <end position="110"/>
    </location>
</feature>
<dbReference type="RefSeq" id="XP_023462414.1">
    <property type="nucleotide sequence ID" value="XM_023612070.1"/>
</dbReference>
<protein>
    <submittedName>
        <fullName evidence="3">Uncharacterized protein</fullName>
    </submittedName>
</protein>
<feature type="compositionally biased region" description="Acidic residues" evidence="1">
    <location>
        <begin position="388"/>
        <end position="398"/>
    </location>
</feature>
<feature type="region of interest" description="Disordered" evidence="1">
    <location>
        <begin position="99"/>
        <end position="121"/>
    </location>
</feature>
<evidence type="ECO:0000256" key="1">
    <source>
        <dbReference type="SAM" id="MobiDB-lite"/>
    </source>
</evidence>
<name>A0A2G4SK09_RHIZD</name>
<evidence type="ECO:0000313" key="3">
    <source>
        <dbReference type="EMBL" id="PHZ08706.1"/>
    </source>
</evidence>
<organism evidence="3 4">
    <name type="scientific">Rhizopus microsporus ATCC 52813</name>
    <dbReference type="NCBI Taxonomy" id="1340429"/>
    <lineage>
        <taxon>Eukaryota</taxon>
        <taxon>Fungi</taxon>
        <taxon>Fungi incertae sedis</taxon>
        <taxon>Mucoromycota</taxon>
        <taxon>Mucoromycotina</taxon>
        <taxon>Mucoromycetes</taxon>
        <taxon>Mucorales</taxon>
        <taxon>Mucorineae</taxon>
        <taxon>Rhizopodaceae</taxon>
        <taxon>Rhizopus</taxon>
    </lineage>
</organism>
<accession>A0A2G4SK09</accession>
<feature type="compositionally biased region" description="Polar residues" evidence="1">
    <location>
        <begin position="35"/>
        <end position="46"/>
    </location>
</feature>
<proteinExistence type="predicted"/>
<dbReference type="GeneID" id="35443059"/>
<feature type="compositionally biased region" description="Polar residues" evidence="1">
    <location>
        <begin position="244"/>
        <end position="255"/>
    </location>
</feature>
<keyword evidence="4" id="KW-1185">Reference proteome</keyword>
<evidence type="ECO:0000256" key="2">
    <source>
        <dbReference type="SAM" id="Phobius"/>
    </source>
</evidence>
<evidence type="ECO:0000313" key="4">
    <source>
        <dbReference type="Proteomes" id="UP000242254"/>
    </source>
</evidence>
<dbReference type="Proteomes" id="UP000242254">
    <property type="component" value="Unassembled WGS sequence"/>
</dbReference>
<feature type="region of interest" description="Disordered" evidence="1">
    <location>
        <begin position="388"/>
        <end position="407"/>
    </location>
</feature>